<name>A0A8T0D1E5_9TREM</name>
<evidence type="ECO:0000313" key="1">
    <source>
        <dbReference type="EMBL" id="KAF8561709.1"/>
    </source>
</evidence>
<dbReference type="AlphaFoldDB" id="A0A8T0D1E5"/>
<feature type="non-terminal residue" evidence="1">
    <location>
        <position position="113"/>
    </location>
</feature>
<proteinExistence type="predicted"/>
<comment type="caution">
    <text evidence="1">The sequence shown here is derived from an EMBL/GenBank/DDBJ whole genome shotgun (WGS) entry which is preliminary data.</text>
</comment>
<accession>A0A8T0D1E5</accession>
<dbReference type="Proteomes" id="UP000699462">
    <property type="component" value="Unassembled WGS sequence"/>
</dbReference>
<reference evidence="1 2" key="1">
    <citation type="submission" date="2019-07" db="EMBL/GenBank/DDBJ databases">
        <title>Annotation for the trematode Paragonimus westermani.</title>
        <authorList>
            <person name="Choi Y.-J."/>
        </authorList>
    </citation>
    <scope>NUCLEOTIDE SEQUENCE [LARGE SCALE GENOMIC DNA]</scope>
    <source>
        <strain evidence="1">180907_Pwestermani</strain>
    </source>
</reference>
<organism evidence="1 2">
    <name type="scientific">Paragonimus westermani</name>
    <dbReference type="NCBI Taxonomy" id="34504"/>
    <lineage>
        <taxon>Eukaryota</taxon>
        <taxon>Metazoa</taxon>
        <taxon>Spiralia</taxon>
        <taxon>Lophotrochozoa</taxon>
        <taxon>Platyhelminthes</taxon>
        <taxon>Trematoda</taxon>
        <taxon>Digenea</taxon>
        <taxon>Plagiorchiida</taxon>
        <taxon>Troglotremata</taxon>
        <taxon>Troglotrematidae</taxon>
        <taxon>Paragonimus</taxon>
    </lineage>
</organism>
<protein>
    <submittedName>
        <fullName evidence="1">Uncharacterized protein</fullName>
    </submittedName>
</protein>
<sequence>IPFFTSIAALETTDDSKNLICFDPVYIPPDHTETTAAISEGLVFSTRFRNSLVRIQLRCVEQDDKTSESQFEVKLDPWVDLEPSQLFAASALSPIDTFVRNAIWPALNTYYSA</sequence>
<gene>
    <name evidence="1" type="ORF">P879_08636</name>
</gene>
<dbReference type="EMBL" id="JTDF01021547">
    <property type="protein sequence ID" value="KAF8561709.1"/>
    <property type="molecule type" value="Genomic_DNA"/>
</dbReference>
<evidence type="ECO:0000313" key="2">
    <source>
        <dbReference type="Proteomes" id="UP000699462"/>
    </source>
</evidence>
<keyword evidence="2" id="KW-1185">Reference proteome</keyword>